<proteinExistence type="predicted"/>
<keyword evidence="3" id="KW-1185">Reference proteome</keyword>
<evidence type="ECO:0000256" key="1">
    <source>
        <dbReference type="SAM" id="MobiDB-lite"/>
    </source>
</evidence>
<dbReference type="EMBL" id="QRBI01000112">
    <property type="protein sequence ID" value="RMC10448.1"/>
    <property type="molecule type" value="Genomic_DNA"/>
</dbReference>
<dbReference type="Proteomes" id="UP000269221">
    <property type="component" value="Unassembled WGS sequence"/>
</dbReference>
<feature type="region of interest" description="Disordered" evidence="1">
    <location>
        <begin position="1"/>
        <end position="63"/>
    </location>
</feature>
<dbReference type="AlphaFoldDB" id="A0A3M0KBB9"/>
<comment type="caution">
    <text evidence="2">The sequence shown here is derived from an EMBL/GenBank/DDBJ whole genome shotgun (WGS) entry which is preliminary data.</text>
</comment>
<evidence type="ECO:0000313" key="3">
    <source>
        <dbReference type="Proteomes" id="UP000269221"/>
    </source>
</evidence>
<gene>
    <name evidence="2" type="ORF">DUI87_13253</name>
</gene>
<feature type="compositionally biased region" description="Basic and acidic residues" evidence="1">
    <location>
        <begin position="26"/>
        <end position="46"/>
    </location>
</feature>
<name>A0A3M0KBB9_HIRRU</name>
<evidence type="ECO:0000313" key="2">
    <source>
        <dbReference type="EMBL" id="RMC10448.1"/>
    </source>
</evidence>
<sequence length="184" mass="20039">MEEKKTEAAPAVCLQPSTAAASSIKHGGERDGEEMFKGSRRSDKQSRASSSSSNHTAAQAVPATTQPSVFAAKELSQEVIALCTHIPRPSIIHVPKVSSALEVPVKRGWMLGKAFSHGGQCSMGGGHTEVMGMLCLKDYKTWLDKSWADLAYPWQPSGLRRRLEKRRLEAPSSHHFCDCVMSGF</sequence>
<feature type="compositionally biased region" description="Low complexity" evidence="1">
    <location>
        <begin position="47"/>
        <end position="63"/>
    </location>
</feature>
<protein>
    <submittedName>
        <fullName evidence="2">Uncharacterized protein</fullName>
    </submittedName>
</protein>
<organism evidence="2 3">
    <name type="scientific">Hirundo rustica rustica</name>
    <dbReference type="NCBI Taxonomy" id="333673"/>
    <lineage>
        <taxon>Eukaryota</taxon>
        <taxon>Metazoa</taxon>
        <taxon>Chordata</taxon>
        <taxon>Craniata</taxon>
        <taxon>Vertebrata</taxon>
        <taxon>Euteleostomi</taxon>
        <taxon>Archelosauria</taxon>
        <taxon>Archosauria</taxon>
        <taxon>Dinosauria</taxon>
        <taxon>Saurischia</taxon>
        <taxon>Theropoda</taxon>
        <taxon>Coelurosauria</taxon>
        <taxon>Aves</taxon>
        <taxon>Neognathae</taxon>
        <taxon>Neoaves</taxon>
        <taxon>Telluraves</taxon>
        <taxon>Australaves</taxon>
        <taxon>Passeriformes</taxon>
        <taxon>Sylvioidea</taxon>
        <taxon>Hirundinidae</taxon>
        <taxon>Hirundo</taxon>
    </lineage>
</organism>
<reference evidence="2 3" key="1">
    <citation type="submission" date="2018-07" db="EMBL/GenBank/DDBJ databases">
        <title>A high quality draft genome assembly of the barn swallow (H. rustica rustica).</title>
        <authorList>
            <person name="Formenti G."/>
            <person name="Chiara M."/>
            <person name="Poveda L."/>
            <person name="Francoijs K.-J."/>
            <person name="Bonisoli-Alquati A."/>
            <person name="Canova L."/>
            <person name="Gianfranceschi L."/>
            <person name="Horner D.S."/>
            <person name="Saino N."/>
        </authorList>
    </citation>
    <scope>NUCLEOTIDE SEQUENCE [LARGE SCALE GENOMIC DNA]</scope>
    <source>
        <strain evidence="2">Chelidonia</strain>
        <tissue evidence="2">Blood</tissue>
    </source>
</reference>
<dbReference type="STRING" id="333673.A0A3M0KBB9"/>
<dbReference type="OrthoDB" id="5963205at2759"/>
<accession>A0A3M0KBB9</accession>